<name>A0AAD5GQI8_AMBAR</name>
<dbReference type="Proteomes" id="UP001206925">
    <property type="component" value="Unassembled WGS sequence"/>
</dbReference>
<evidence type="ECO:0000313" key="2">
    <source>
        <dbReference type="Proteomes" id="UP001206925"/>
    </source>
</evidence>
<dbReference type="EMBL" id="JAMZMK010006324">
    <property type="protein sequence ID" value="KAI7749589.1"/>
    <property type="molecule type" value="Genomic_DNA"/>
</dbReference>
<accession>A0AAD5GQI8</accession>
<gene>
    <name evidence="1" type="ORF">M8C21_021891</name>
</gene>
<protein>
    <submittedName>
        <fullName evidence="1">Uncharacterized protein</fullName>
    </submittedName>
</protein>
<proteinExistence type="predicted"/>
<comment type="caution">
    <text evidence="1">The sequence shown here is derived from an EMBL/GenBank/DDBJ whole genome shotgun (WGS) entry which is preliminary data.</text>
</comment>
<sequence length="44" mass="5118">MGRWVGLGLPKCIESDYRQLMCNSVKDFTIAIVITYLVYTLKDY</sequence>
<organism evidence="1 2">
    <name type="scientific">Ambrosia artemisiifolia</name>
    <name type="common">Common ragweed</name>
    <dbReference type="NCBI Taxonomy" id="4212"/>
    <lineage>
        <taxon>Eukaryota</taxon>
        <taxon>Viridiplantae</taxon>
        <taxon>Streptophyta</taxon>
        <taxon>Embryophyta</taxon>
        <taxon>Tracheophyta</taxon>
        <taxon>Spermatophyta</taxon>
        <taxon>Magnoliopsida</taxon>
        <taxon>eudicotyledons</taxon>
        <taxon>Gunneridae</taxon>
        <taxon>Pentapetalae</taxon>
        <taxon>asterids</taxon>
        <taxon>campanulids</taxon>
        <taxon>Asterales</taxon>
        <taxon>Asteraceae</taxon>
        <taxon>Asteroideae</taxon>
        <taxon>Heliantheae alliance</taxon>
        <taxon>Heliantheae</taxon>
        <taxon>Ambrosia</taxon>
    </lineage>
</organism>
<evidence type="ECO:0000313" key="1">
    <source>
        <dbReference type="EMBL" id="KAI7749589.1"/>
    </source>
</evidence>
<reference evidence="1" key="1">
    <citation type="submission" date="2022-06" db="EMBL/GenBank/DDBJ databases">
        <title>Uncovering the hologenomic basis of an extraordinary plant invasion.</title>
        <authorList>
            <person name="Bieker V.C."/>
            <person name="Martin M.D."/>
            <person name="Gilbert T."/>
            <person name="Hodgins K."/>
            <person name="Battlay P."/>
            <person name="Petersen B."/>
            <person name="Wilson J."/>
        </authorList>
    </citation>
    <scope>NUCLEOTIDE SEQUENCE</scope>
    <source>
        <strain evidence="1">AA19_3_7</strain>
        <tissue evidence="1">Leaf</tissue>
    </source>
</reference>
<dbReference type="AlphaFoldDB" id="A0AAD5GQI8"/>
<keyword evidence="2" id="KW-1185">Reference proteome</keyword>